<dbReference type="EMBL" id="NEVH01026096">
    <property type="protein sequence ID" value="PNF14736.1"/>
    <property type="molecule type" value="Genomic_DNA"/>
</dbReference>
<accession>A0A2J7PEI0</accession>
<feature type="non-terminal residue" evidence="1">
    <location>
        <position position="1"/>
    </location>
</feature>
<name>A0A2J7PEI0_9NEOP</name>
<dbReference type="PANTHER" id="PTHR45913">
    <property type="entry name" value="EPM2A-INTERACTING PROTEIN 1"/>
    <property type="match status" value="1"/>
</dbReference>
<organism evidence="1 2">
    <name type="scientific">Cryptotermes secundus</name>
    <dbReference type="NCBI Taxonomy" id="105785"/>
    <lineage>
        <taxon>Eukaryota</taxon>
        <taxon>Metazoa</taxon>
        <taxon>Ecdysozoa</taxon>
        <taxon>Arthropoda</taxon>
        <taxon>Hexapoda</taxon>
        <taxon>Insecta</taxon>
        <taxon>Pterygota</taxon>
        <taxon>Neoptera</taxon>
        <taxon>Polyneoptera</taxon>
        <taxon>Dictyoptera</taxon>
        <taxon>Blattodea</taxon>
        <taxon>Blattoidea</taxon>
        <taxon>Termitoidae</taxon>
        <taxon>Kalotermitidae</taxon>
        <taxon>Cryptotermitinae</taxon>
        <taxon>Cryptotermes</taxon>
    </lineage>
</organism>
<dbReference type="PANTHER" id="PTHR45913:SF19">
    <property type="entry name" value="LOW QUALITY PROTEIN: ZINC FINGER BED DOMAIN-CONTAINING PROTEIN 5-LIKE"/>
    <property type="match status" value="1"/>
</dbReference>
<protein>
    <submittedName>
        <fullName evidence="1">Uncharacterized protein</fullName>
    </submittedName>
</protein>
<dbReference type="Proteomes" id="UP000235965">
    <property type="component" value="Unassembled WGS sequence"/>
</dbReference>
<proteinExistence type="predicted"/>
<dbReference type="STRING" id="105785.A0A2J7PEI0"/>
<dbReference type="AlphaFoldDB" id="A0A2J7PEI0"/>
<dbReference type="InParanoid" id="A0A2J7PEI0"/>
<evidence type="ECO:0000313" key="1">
    <source>
        <dbReference type="EMBL" id="PNF14736.1"/>
    </source>
</evidence>
<evidence type="ECO:0000313" key="2">
    <source>
        <dbReference type="Proteomes" id="UP000235965"/>
    </source>
</evidence>
<keyword evidence="2" id="KW-1185">Reference proteome</keyword>
<comment type="caution">
    <text evidence="1">The sequence shown here is derived from an EMBL/GenBank/DDBJ whole genome shotgun (WGS) entry which is preliminary data.</text>
</comment>
<sequence length="304" mass="35421">IRIQQKRFVNTTAVPPKVLLASYQVSCRITPDKKCRTIAETVILLAGTDMVQTMFDEKCAQQLRNIKRKSYRLPISNNTFFRLISDKSEDLEERTIEKLRNKRFSIRINEATDCSIGHLVAYVRYVENTTINEYMLSCKLIKRRATAEELFKIVDHFIKEKAHGNKGQEALIKQSTLESVWMHCMVHRENYVKTCARKCGRYAELREGIGHAIGRSCLTSRFSKYFPEAVSDKYKWIMDTFRTNSPPNYDFSLEEELKIYLAVASIKTNYYSTMNLENYLSVAISKLQPRYDKLCSVREPHPSH</sequence>
<gene>
    <name evidence="1" type="ORF">B7P43_G08930</name>
</gene>
<reference evidence="1 2" key="1">
    <citation type="submission" date="2017-12" db="EMBL/GenBank/DDBJ databases">
        <title>Hemimetabolous genomes reveal molecular basis of termite eusociality.</title>
        <authorList>
            <person name="Harrison M.C."/>
            <person name="Jongepier E."/>
            <person name="Robertson H.M."/>
            <person name="Arning N."/>
            <person name="Bitard-Feildel T."/>
            <person name="Chao H."/>
            <person name="Childers C.P."/>
            <person name="Dinh H."/>
            <person name="Doddapaneni H."/>
            <person name="Dugan S."/>
            <person name="Gowin J."/>
            <person name="Greiner C."/>
            <person name="Han Y."/>
            <person name="Hu H."/>
            <person name="Hughes D.S.T."/>
            <person name="Huylmans A.-K."/>
            <person name="Kemena C."/>
            <person name="Kremer L.P.M."/>
            <person name="Lee S.L."/>
            <person name="Lopez-Ezquerra A."/>
            <person name="Mallet L."/>
            <person name="Monroy-Kuhn J.M."/>
            <person name="Moser A."/>
            <person name="Murali S.C."/>
            <person name="Muzny D.M."/>
            <person name="Otani S."/>
            <person name="Piulachs M.-D."/>
            <person name="Poelchau M."/>
            <person name="Qu J."/>
            <person name="Schaub F."/>
            <person name="Wada-Katsumata A."/>
            <person name="Worley K.C."/>
            <person name="Xie Q."/>
            <person name="Ylla G."/>
            <person name="Poulsen M."/>
            <person name="Gibbs R.A."/>
            <person name="Schal C."/>
            <person name="Richards S."/>
            <person name="Belles X."/>
            <person name="Korb J."/>
            <person name="Bornberg-Bauer E."/>
        </authorList>
    </citation>
    <scope>NUCLEOTIDE SEQUENCE [LARGE SCALE GENOMIC DNA]</scope>
    <source>
        <tissue evidence="1">Whole body</tissue>
    </source>
</reference>